<keyword evidence="1" id="KW-0472">Membrane</keyword>
<dbReference type="RefSeq" id="WP_123198660.1">
    <property type="nucleotide sequence ID" value="NZ_QICB01000008.1"/>
</dbReference>
<evidence type="ECO:0000256" key="1">
    <source>
        <dbReference type="SAM" id="Phobius"/>
    </source>
</evidence>
<proteinExistence type="predicted"/>
<dbReference type="AlphaFoldDB" id="A0A3N0ADU5"/>
<sequence length="218" mass="24188">MPTNASDVYFGSYIRFQTPDKQTGAVIAGSDYAVGDCGEVVWQLDENKRQQAWLKNPYGQTFAYLSPSDSYKLAIYHAKGWVIRYVLSFTAYSEEPDPGVYWGQVAIFAYAPRYADEFERFVKTFALAAADGSRPDPSLSPSGVATVLADPESWTPSNKVKIPKGNGRTAILKDHRSIHDKMLDKGRSGNVGCYIISWAFIFAVIALVVWILHSMGII</sequence>
<dbReference type="OrthoDB" id="3196857at2"/>
<comment type="caution">
    <text evidence="2">The sequence shown here is derived from an EMBL/GenBank/DDBJ whole genome shotgun (WGS) entry which is preliminary data.</text>
</comment>
<keyword evidence="1" id="KW-1133">Transmembrane helix</keyword>
<dbReference type="Proteomes" id="UP000267368">
    <property type="component" value="Unassembled WGS sequence"/>
</dbReference>
<protein>
    <submittedName>
        <fullName evidence="2">Uncharacterized protein</fullName>
    </submittedName>
</protein>
<gene>
    <name evidence="2" type="ORF">DMP07_08185</name>
</gene>
<reference evidence="3" key="1">
    <citation type="submission" date="2018-05" db="EMBL/GenBank/DDBJ databases">
        <title>Genome Sequencing of selected type strains of the family Eggerthellaceae.</title>
        <authorList>
            <person name="Danylec N."/>
            <person name="Stoll D.A."/>
            <person name="Doetsch A."/>
            <person name="Huch M."/>
        </authorList>
    </citation>
    <scope>NUCLEOTIDE SEQUENCE [LARGE SCALE GENOMIC DNA]</scope>
    <source>
        <strain evidence="3">DSM 17537</strain>
    </source>
</reference>
<evidence type="ECO:0000313" key="2">
    <source>
        <dbReference type="EMBL" id="RNL18686.1"/>
    </source>
</evidence>
<dbReference type="EMBL" id="QICB01000008">
    <property type="protein sequence ID" value="RNL18686.1"/>
    <property type="molecule type" value="Genomic_DNA"/>
</dbReference>
<evidence type="ECO:0000313" key="3">
    <source>
        <dbReference type="Proteomes" id="UP000267368"/>
    </source>
</evidence>
<feature type="transmembrane region" description="Helical" evidence="1">
    <location>
        <begin position="191"/>
        <end position="212"/>
    </location>
</feature>
<name>A0A3N0ADU5_9ACTN</name>
<keyword evidence="3" id="KW-1185">Reference proteome</keyword>
<keyword evidence="1" id="KW-0812">Transmembrane</keyword>
<accession>A0A3N0ADU5</accession>
<organism evidence="2 3">
    <name type="scientific">Slackia faecicanis</name>
    <dbReference type="NCBI Taxonomy" id="255723"/>
    <lineage>
        <taxon>Bacteria</taxon>
        <taxon>Bacillati</taxon>
        <taxon>Actinomycetota</taxon>
        <taxon>Coriobacteriia</taxon>
        <taxon>Eggerthellales</taxon>
        <taxon>Eggerthellaceae</taxon>
        <taxon>Slackia</taxon>
    </lineage>
</organism>